<dbReference type="InterPro" id="IPR016156">
    <property type="entry name" value="FAD/NAD-linked_Rdtase_dimer_sf"/>
</dbReference>
<dbReference type="InterPro" id="IPR001100">
    <property type="entry name" value="Pyr_nuc-diS_OxRdtase"/>
</dbReference>
<dbReference type="Gene3D" id="3.50.50.60">
    <property type="entry name" value="FAD/NAD(P)-binding domain"/>
    <property type="match status" value="2"/>
</dbReference>
<sequence length="458" mass="49438">MEFKNGKKEVDVLVIGSGPGGYTAAKRAADNGLQVAIVERDRIGGVCTNVGCIPSKVLISEAHRFEIKEQSNIDFENVQSFKDAIVRKQSNGVAFLLKHKNITIYKGEARFLNDHEIIVDYMDSEAHIRFEHCIIATGSRPIELKAFPFGGRILSSTEALALEQVPESLVVIGGGYIGIELGQTFAKFGSKVTILEGADQVLPGFEAELIRPVVRKLQDNHCDIFTRAVADRVEQQQDQVIVHFKEIGIERHVTAQFVLVTVGRRPNTDGNLGLEQTGIQLTNRGLIPVDEQGRTNIPHIFAIGDIVSGPALAHKASYEAKVAVEALSHRHAAVDYKALPLVVFSDPEVASAGLSETDAKLRGLEVVTGRSSYGINGRALALRASEGFVKIVAVKETELIVGAQIVGAEASNLIAELALAIEMGATLEDIALTIHPHPTLGEIVMEAAEAAIVKNRKS</sequence>
<evidence type="ECO:0000256" key="6">
    <source>
        <dbReference type="ARBA" id="ARBA00023002"/>
    </source>
</evidence>
<reference evidence="15 16" key="1">
    <citation type="submission" date="2013-05" db="EMBL/GenBank/DDBJ databases">
        <authorList>
            <person name="Strain E.A."/>
            <person name="Brown E."/>
            <person name="Allard M.W."/>
            <person name="Luo Y.L."/>
        </authorList>
    </citation>
    <scope>NUCLEOTIDE SEQUENCE [LARGE SCALE GENOMIC DNA]</scope>
    <source>
        <strain evidence="15 16">TS-15</strain>
    </source>
</reference>
<evidence type="ECO:0000256" key="10">
    <source>
        <dbReference type="PIRSR" id="PIRSR000350-3"/>
    </source>
</evidence>
<evidence type="ECO:0000256" key="3">
    <source>
        <dbReference type="ARBA" id="ARBA00016961"/>
    </source>
</evidence>
<feature type="disulfide bond" description="Redox-active" evidence="11">
    <location>
        <begin position="47"/>
        <end position="52"/>
    </location>
</feature>
<dbReference type="AlphaFoldDB" id="S9SRI5"/>
<dbReference type="InterPro" id="IPR004099">
    <property type="entry name" value="Pyr_nucl-diS_OxRdtase_dimer"/>
</dbReference>
<comment type="catalytic activity">
    <reaction evidence="8 12">
        <text>N(6)-[(R)-dihydrolipoyl]-L-lysyl-[protein] + NAD(+) = N(6)-[(R)-lipoyl]-L-lysyl-[protein] + NADH + H(+)</text>
        <dbReference type="Rhea" id="RHEA:15045"/>
        <dbReference type="Rhea" id="RHEA-COMP:10474"/>
        <dbReference type="Rhea" id="RHEA-COMP:10475"/>
        <dbReference type="ChEBI" id="CHEBI:15378"/>
        <dbReference type="ChEBI" id="CHEBI:57540"/>
        <dbReference type="ChEBI" id="CHEBI:57945"/>
        <dbReference type="ChEBI" id="CHEBI:83099"/>
        <dbReference type="ChEBI" id="CHEBI:83100"/>
        <dbReference type="EC" id="1.8.1.4"/>
    </reaction>
</comment>
<evidence type="ECO:0000259" key="14">
    <source>
        <dbReference type="Pfam" id="PF07992"/>
    </source>
</evidence>
<keyword evidence="12" id="KW-0676">Redox-active center</keyword>
<proteinExistence type="inferred from homology"/>
<keyword evidence="7 10" id="KW-0520">NAD</keyword>
<keyword evidence="10" id="KW-0547">Nucleotide-binding</keyword>
<evidence type="ECO:0000313" key="15">
    <source>
        <dbReference type="EMBL" id="EPY07309.1"/>
    </source>
</evidence>
<dbReference type="eggNOG" id="COG1249">
    <property type="taxonomic scope" value="Bacteria"/>
</dbReference>
<feature type="domain" description="FAD/NAD(P)-binding" evidence="14">
    <location>
        <begin position="11"/>
        <end position="320"/>
    </location>
</feature>
<dbReference type="NCBIfam" id="TIGR01350">
    <property type="entry name" value="lipoamide_DH"/>
    <property type="match status" value="1"/>
</dbReference>
<dbReference type="GO" id="GO:0050660">
    <property type="term" value="F:flavin adenine dinucleotide binding"/>
    <property type="evidence" value="ECO:0007669"/>
    <property type="project" value="InterPro"/>
</dbReference>
<dbReference type="PATRIC" id="fig|1117108.3.peg.2274"/>
<name>S9SRI5_PAEAL</name>
<evidence type="ECO:0000256" key="1">
    <source>
        <dbReference type="ARBA" id="ARBA00007532"/>
    </source>
</evidence>
<dbReference type="EMBL" id="ATMT01000044">
    <property type="protein sequence ID" value="EPY07309.1"/>
    <property type="molecule type" value="Genomic_DNA"/>
</dbReference>
<comment type="caution">
    <text evidence="15">The sequence shown here is derived from an EMBL/GenBank/DDBJ whole genome shotgun (WGS) entry which is preliminary data.</text>
</comment>
<dbReference type="PRINTS" id="PR00411">
    <property type="entry name" value="PNDRDTASEI"/>
</dbReference>
<dbReference type="GO" id="GO:0004148">
    <property type="term" value="F:dihydrolipoyl dehydrogenase (NADH) activity"/>
    <property type="evidence" value="ECO:0007669"/>
    <property type="project" value="UniProtKB-EC"/>
</dbReference>
<dbReference type="EC" id="1.8.1.4" evidence="2 12"/>
<evidence type="ECO:0000256" key="4">
    <source>
        <dbReference type="ARBA" id="ARBA00022630"/>
    </source>
</evidence>
<dbReference type="Pfam" id="PF02852">
    <property type="entry name" value="Pyr_redox_dim"/>
    <property type="match status" value="1"/>
</dbReference>
<dbReference type="Pfam" id="PF07992">
    <property type="entry name" value="Pyr_redox_2"/>
    <property type="match status" value="1"/>
</dbReference>
<comment type="cofactor">
    <cofactor evidence="10 12">
        <name>FAD</name>
        <dbReference type="ChEBI" id="CHEBI:57692"/>
    </cofactor>
    <text evidence="10 12">Binds 1 FAD per subunit.</text>
</comment>
<gene>
    <name evidence="15" type="ORF">PAALTS15_10954</name>
</gene>
<feature type="binding site" evidence="10">
    <location>
        <position position="305"/>
    </location>
    <ligand>
        <name>NAD(+)</name>
        <dbReference type="ChEBI" id="CHEBI:57540"/>
    </ligand>
</feature>
<accession>S9SRI5</accession>
<dbReference type="SUPFAM" id="SSF51905">
    <property type="entry name" value="FAD/NAD(P)-binding domain"/>
    <property type="match status" value="1"/>
</dbReference>
<comment type="miscellaneous">
    <text evidence="12">The active site is a redox-active disulfide bond.</text>
</comment>
<evidence type="ECO:0000256" key="12">
    <source>
        <dbReference type="RuleBase" id="RU003692"/>
    </source>
</evidence>
<comment type="similarity">
    <text evidence="1 12">Belongs to the class-I pyridine nucleotide-disulfide oxidoreductase family.</text>
</comment>
<evidence type="ECO:0000313" key="16">
    <source>
        <dbReference type="Proteomes" id="UP000015344"/>
    </source>
</evidence>
<evidence type="ECO:0000256" key="11">
    <source>
        <dbReference type="PIRSR" id="PIRSR000350-4"/>
    </source>
</evidence>
<dbReference type="PIRSF" id="PIRSF000350">
    <property type="entry name" value="Mercury_reductase_MerA"/>
    <property type="match status" value="1"/>
</dbReference>
<evidence type="ECO:0000256" key="2">
    <source>
        <dbReference type="ARBA" id="ARBA00012608"/>
    </source>
</evidence>
<dbReference type="InterPro" id="IPR023753">
    <property type="entry name" value="FAD/NAD-binding_dom"/>
</dbReference>
<dbReference type="InterPro" id="IPR006258">
    <property type="entry name" value="Lipoamide_DH"/>
</dbReference>
<organism evidence="15 16">
    <name type="scientific">Paenibacillus alvei TS-15</name>
    <dbReference type="NCBI Taxonomy" id="1117108"/>
    <lineage>
        <taxon>Bacteria</taxon>
        <taxon>Bacillati</taxon>
        <taxon>Bacillota</taxon>
        <taxon>Bacilli</taxon>
        <taxon>Bacillales</taxon>
        <taxon>Paenibacillaceae</taxon>
        <taxon>Paenibacillus</taxon>
    </lineage>
</organism>
<dbReference type="Proteomes" id="UP000015344">
    <property type="component" value="Unassembled WGS sequence"/>
</dbReference>
<evidence type="ECO:0000259" key="13">
    <source>
        <dbReference type="Pfam" id="PF02852"/>
    </source>
</evidence>
<evidence type="ECO:0000256" key="7">
    <source>
        <dbReference type="ARBA" id="ARBA00023027"/>
    </source>
</evidence>
<feature type="active site" description="Proton acceptor" evidence="9">
    <location>
        <position position="437"/>
    </location>
</feature>
<feature type="binding site" evidence="10">
    <location>
        <position position="196"/>
    </location>
    <ligand>
        <name>NAD(+)</name>
        <dbReference type="ChEBI" id="CHEBI:57540"/>
    </ligand>
</feature>
<dbReference type="SUPFAM" id="SSF55424">
    <property type="entry name" value="FAD/NAD-linked reductases, dimerisation (C-terminal) domain"/>
    <property type="match status" value="1"/>
</dbReference>
<dbReference type="PANTHER" id="PTHR22912">
    <property type="entry name" value="DISULFIDE OXIDOREDUCTASE"/>
    <property type="match status" value="1"/>
</dbReference>
<dbReference type="GO" id="GO:0006103">
    <property type="term" value="P:2-oxoglutarate metabolic process"/>
    <property type="evidence" value="ECO:0007669"/>
    <property type="project" value="TreeGrafter"/>
</dbReference>
<feature type="binding site" evidence="10">
    <location>
        <begin position="173"/>
        <end position="180"/>
    </location>
    <ligand>
        <name>NAD(+)</name>
        <dbReference type="ChEBI" id="CHEBI:57540"/>
    </ligand>
</feature>
<keyword evidence="5 10" id="KW-0274">FAD</keyword>
<feature type="domain" description="Pyridine nucleotide-disulphide oxidoreductase dimerisation" evidence="13">
    <location>
        <begin position="340"/>
        <end position="448"/>
    </location>
</feature>
<dbReference type="FunFam" id="3.30.390.30:FF:000001">
    <property type="entry name" value="Dihydrolipoyl dehydrogenase"/>
    <property type="match status" value="1"/>
</dbReference>
<keyword evidence="4 12" id="KW-0285">Flavoprotein</keyword>
<dbReference type="PANTHER" id="PTHR22912:SF160">
    <property type="entry name" value="DIHYDROLIPOYL DEHYDROGENASE"/>
    <property type="match status" value="1"/>
</dbReference>
<keyword evidence="6 12" id="KW-0560">Oxidoreductase</keyword>
<dbReference type="RefSeq" id="WP_021259595.1">
    <property type="nucleotide sequence ID" value="NZ_ATMT01000044.1"/>
</dbReference>
<feature type="binding site" evidence="10">
    <location>
        <begin position="137"/>
        <end position="139"/>
    </location>
    <ligand>
        <name>FAD</name>
        <dbReference type="ChEBI" id="CHEBI:57692"/>
    </ligand>
</feature>
<dbReference type="PRINTS" id="PR00368">
    <property type="entry name" value="FADPNR"/>
</dbReference>
<evidence type="ECO:0000256" key="9">
    <source>
        <dbReference type="PIRSR" id="PIRSR000350-2"/>
    </source>
</evidence>
<evidence type="ECO:0000256" key="8">
    <source>
        <dbReference type="ARBA" id="ARBA00049187"/>
    </source>
</evidence>
<evidence type="ECO:0000256" key="5">
    <source>
        <dbReference type="ARBA" id="ARBA00022827"/>
    </source>
</evidence>
<feature type="binding site" evidence="10">
    <location>
        <position position="56"/>
    </location>
    <ligand>
        <name>FAD</name>
        <dbReference type="ChEBI" id="CHEBI:57692"/>
    </ligand>
</feature>
<dbReference type="InterPro" id="IPR050151">
    <property type="entry name" value="Class-I_Pyr_Nuc-Dis_Oxidored"/>
</dbReference>
<dbReference type="InterPro" id="IPR036188">
    <property type="entry name" value="FAD/NAD-bd_sf"/>
</dbReference>
<protein>
    <recommendedName>
        <fullName evidence="3 12">Dihydrolipoyl dehydrogenase</fullName>
        <ecNumber evidence="2 12">1.8.1.4</ecNumber>
    </recommendedName>
</protein>
<feature type="binding site" evidence="10">
    <location>
        <position position="263"/>
    </location>
    <ligand>
        <name>NAD(+)</name>
        <dbReference type="ChEBI" id="CHEBI:57540"/>
    </ligand>
</feature>
<dbReference type="Gene3D" id="3.30.390.30">
    <property type="match status" value="1"/>
</dbReference>